<reference evidence="1" key="1">
    <citation type="submission" date="2023-01" db="EMBL/GenBank/DDBJ databases">
        <title>Genome assembly of the deep-sea coral Lophelia pertusa.</title>
        <authorList>
            <person name="Herrera S."/>
            <person name="Cordes E."/>
        </authorList>
    </citation>
    <scope>NUCLEOTIDE SEQUENCE</scope>
    <source>
        <strain evidence="1">USNM1676648</strain>
        <tissue evidence="1">Polyp</tissue>
    </source>
</reference>
<proteinExistence type="predicted"/>
<dbReference type="EMBL" id="MU826827">
    <property type="protein sequence ID" value="KAJ7374904.1"/>
    <property type="molecule type" value="Genomic_DNA"/>
</dbReference>
<evidence type="ECO:0000313" key="1">
    <source>
        <dbReference type="EMBL" id="KAJ7374904.1"/>
    </source>
</evidence>
<organism evidence="1 2">
    <name type="scientific">Desmophyllum pertusum</name>
    <dbReference type="NCBI Taxonomy" id="174260"/>
    <lineage>
        <taxon>Eukaryota</taxon>
        <taxon>Metazoa</taxon>
        <taxon>Cnidaria</taxon>
        <taxon>Anthozoa</taxon>
        <taxon>Hexacorallia</taxon>
        <taxon>Scleractinia</taxon>
        <taxon>Caryophylliina</taxon>
        <taxon>Caryophylliidae</taxon>
        <taxon>Desmophyllum</taxon>
    </lineage>
</organism>
<keyword evidence="2" id="KW-1185">Reference proteome</keyword>
<comment type="caution">
    <text evidence="1">The sequence shown here is derived from an EMBL/GenBank/DDBJ whole genome shotgun (WGS) entry which is preliminary data.</text>
</comment>
<accession>A0A9W9Z7M4</accession>
<dbReference type="AlphaFoldDB" id="A0A9W9Z7M4"/>
<sequence>MAFKISPGIFLSSYGKLTEEIGVGRAFGTKWGMNCTFIVARYKPKGNIDSEFAFKENVERGTFDAATYNCSAVVDCSSVAAAETQVRDSRVNNQQDSEISHQSRTFHIKMKHHRSKSLRDII</sequence>
<dbReference type="SUPFAM" id="SSF55797">
    <property type="entry name" value="PR-1-like"/>
    <property type="match status" value="1"/>
</dbReference>
<gene>
    <name evidence="1" type="ORF">OS493_005262</name>
</gene>
<dbReference type="Proteomes" id="UP001163046">
    <property type="component" value="Unassembled WGS sequence"/>
</dbReference>
<protein>
    <submittedName>
        <fullName evidence="1">Uncharacterized protein</fullName>
    </submittedName>
</protein>
<name>A0A9W9Z7M4_9CNID</name>
<dbReference type="Gene3D" id="3.40.33.10">
    <property type="entry name" value="CAP"/>
    <property type="match status" value="1"/>
</dbReference>
<dbReference type="OrthoDB" id="43654at2759"/>
<dbReference type="InterPro" id="IPR035940">
    <property type="entry name" value="CAP_sf"/>
</dbReference>
<evidence type="ECO:0000313" key="2">
    <source>
        <dbReference type="Proteomes" id="UP001163046"/>
    </source>
</evidence>